<dbReference type="Gene3D" id="3.40.309.10">
    <property type="entry name" value="Aldehyde Dehydrogenase, Chain A, domain 2"/>
    <property type="match status" value="1"/>
</dbReference>
<evidence type="ECO:0000256" key="1">
    <source>
        <dbReference type="ARBA" id="ARBA00009986"/>
    </source>
</evidence>
<sequence>MKKYQSANFVAGKWETAGTGKFQIVLDKYQGTEMAKVPQATENQMEDAIVAALEAFEVTKKWSAGKRATMMSSLYNKLVERKEEFINLIINEGGKPRSYAINEVDRSLTTLRLAIEEATRFKGEVVPMDWGSGEGKTAFTKRFPVGVVACITPFNFPLNLVMHKVAPALAVGCTTVIKPAPQAPLTCLAFAGLMEEVGYPAGVINVLVCDIPVAEKLVKDNRVAKLSFTGSDKVGWYLKSISGKKKVTLELGGNASVIVDEDVDVESITDTIAKGAYLYAGQICISTQRIFVHENVFERFQSAFIQSIKKLKVGNAQESEVLVGPVIDKGHLNRINDWVKEAKDKGAKILLGGMIKSDKHNLYEPTLITNTNGTMKVVSEEVFGPVAVLESVKSFEGAIKMTNDSKYGLQAGVFTNSFKNYKLATEELEVGGVIMNNIPGFRIDHMPYGGIKDSGLGREGLRYAMEEMTEGRLIVY</sequence>
<dbReference type="GO" id="GO:0008911">
    <property type="term" value="F:lactaldehyde dehydrogenase (NAD+) activity"/>
    <property type="evidence" value="ECO:0007669"/>
    <property type="project" value="TreeGrafter"/>
</dbReference>
<protein>
    <submittedName>
        <fullName evidence="4">Aldehyde dehydrogenase family protein</fullName>
    </submittedName>
</protein>
<dbReference type="RefSeq" id="WP_150031545.1">
    <property type="nucleotide sequence ID" value="NZ_VWSH01000001.1"/>
</dbReference>
<dbReference type="Pfam" id="PF00171">
    <property type="entry name" value="Aldedh"/>
    <property type="match status" value="1"/>
</dbReference>
<evidence type="ECO:0000259" key="3">
    <source>
        <dbReference type="Pfam" id="PF00171"/>
    </source>
</evidence>
<dbReference type="FunFam" id="3.40.605.10:FF:000063">
    <property type="entry name" value="Succinate-semialdehyde dehydrogenase, mitochondrial"/>
    <property type="match status" value="1"/>
</dbReference>
<dbReference type="SUPFAM" id="SSF53720">
    <property type="entry name" value="ALDH-like"/>
    <property type="match status" value="1"/>
</dbReference>
<name>A0A5M6CP17_9BACT</name>
<gene>
    <name evidence="4" type="ORF">F0919_04665</name>
</gene>
<dbReference type="InterPro" id="IPR016161">
    <property type="entry name" value="Ald_DH/histidinol_DH"/>
</dbReference>
<comment type="similarity">
    <text evidence="1">Belongs to the aldehyde dehydrogenase family.</text>
</comment>
<proteinExistence type="inferred from homology"/>
<dbReference type="InterPro" id="IPR051020">
    <property type="entry name" value="ALDH-related_metabolic_enz"/>
</dbReference>
<dbReference type="PANTHER" id="PTHR42991">
    <property type="entry name" value="ALDEHYDE DEHYDROGENASE"/>
    <property type="match status" value="1"/>
</dbReference>
<comment type="caution">
    <text evidence="4">The sequence shown here is derived from an EMBL/GenBank/DDBJ whole genome shotgun (WGS) entry which is preliminary data.</text>
</comment>
<evidence type="ECO:0000256" key="2">
    <source>
        <dbReference type="ARBA" id="ARBA00023002"/>
    </source>
</evidence>
<dbReference type="InterPro" id="IPR016163">
    <property type="entry name" value="Ald_DH_C"/>
</dbReference>
<reference evidence="4 5" key="1">
    <citation type="submission" date="2019-09" db="EMBL/GenBank/DDBJ databases">
        <title>Genome sequence and assembly of Taibaiella sp.</title>
        <authorList>
            <person name="Chhetri G."/>
        </authorList>
    </citation>
    <scope>NUCLEOTIDE SEQUENCE [LARGE SCALE GENOMIC DNA]</scope>
    <source>
        <strain evidence="4 5">KVB11</strain>
    </source>
</reference>
<dbReference type="Gene3D" id="3.40.605.10">
    <property type="entry name" value="Aldehyde Dehydrogenase, Chain A, domain 1"/>
    <property type="match status" value="1"/>
</dbReference>
<evidence type="ECO:0000313" key="5">
    <source>
        <dbReference type="Proteomes" id="UP000323632"/>
    </source>
</evidence>
<keyword evidence="2" id="KW-0560">Oxidoreductase</keyword>
<accession>A0A5M6CP17</accession>
<dbReference type="AlphaFoldDB" id="A0A5M6CP17"/>
<keyword evidence="5" id="KW-1185">Reference proteome</keyword>
<dbReference type="InterPro" id="IPR015590">
    <property type="entry name" value="Aldehyde_DH_dom"/>
</dbReference>
<dbReference type="InterPro" id="IPR016162">
    <property type="entry name" value="Ald_DH_N"/>
</dbReference>
<organism evidence="4 5">
    <name type="scientific">Taibaiella lutea</name>
    <dbReference type="NCBI Taxonomy" id="2608001"/>
    <lineage>
        <taxon>Bacteria</taxon>
        <taxon>Pseudomonadati</taxon>
        <taxon>Bacteroidota</taxon>
        <taxon>Chitinophagia</taxon>
        <taxon>Chitinophagales</taxon>
        <taxon>Chitinophagaceae</taxon>
        <taxon>Taibaiella</taxon>
    </lineage>
</organism>
<dbReference type="PANTHER" id="PTHR42991:SF1">
    <property type="entry name" value="ALDEHYDE DEHYDROGENASE"/>
    <property type="match status" value="1"/>
</dbReference>
<dbReference type="Proteomes" id="UP000323632">
    <property type="component" value="Unassembled WGS sequence"/>
</dbReference>
<dbReference type="EMBL" id="VWSH01000001">
    <property type="protein sequence ID" value="KAA5536968.1"/>
    <property type="molecule type" value="Genomic_DNA"/>
</dbReference>
<evidence type="ECO:0000313" key="4">
    <source>
        <dbReference type="EMBL" id="KAA5536968.1"/>
    </source>
</evidence>
<feature type="domain" description="Aldehyde dehydrogenase" evidence="3">
    <location>
        <begin position="23"/>
        <end position="471"/>
    </location>
</feature>